<evidence type="ECO:0000313" key="5">
    <source>
        <dbReference type="Proteomes" id="UP000093412"/>
    </source>
</evidence>
<dbReference type="PATRIC" id="fig|43678.3.peg.361"/>
<evidence type="ECO:0000313" key="4">
    <source>
        <dbReference type="Proteomes" id="UP000076447"/>
    </source>
</evidence>
<dbReference type="EMBL" id="MAQA01000007">
    <property type="protein sequence ID" value="OCI32377.1"/>
    <property type="molecule type" value="Genomic_DNA"/>
</dbReference>
<proteinExistence type="predicted"/>
<accession>A0A163T0L2</accession>
<reference evidence="2 4" key="1">
    <citation type="submission" date="2016-01" db="EMBL/GenBank/DDBJ databases">
        <title>Genome sequence of Oerskovia enterophila VJag, an agar and cellulose degrading bacterium.</title>
        <authorList>
            <person name="Poehlein A."/>
            <person name="Jag V."/>
            <person name="Bengelsdorf F."/>
            <person name="Duerre P."/>
            <person name="Daniel R."/>
        </authorList>
    </citation>
    <scope>NUCLEOTIDE SEQUENCE [LARGE SCALE GENOMIC DNA]</scope>
    <source>
        <strain evidence="2 4">VJag</strain>
    </source>
</reference>
<reference evidence="3 5" key="2">
    <citation type="submission" date="2016-06" db="EMBL/GenBank/DDBJ databases">
        <title>Genome sequence of Oerskovia enterophila DSM 43852.</title>
        <authorList>
            <person name="Poehlein A."/>
            <person name="Jag V."/>
            <person name="Bengelsdorf F.R."/>
            <person name="Daniel R."/>
            <person name="Duerre P."/>
        </authorList>
    </citation>
    <scope>NUCLEOTIDE SEQUENCE [LARGE SCALE GENOMIC DNA]</scope>
    <source>
        <strain evidence="3 5">DSM 43852</strain>
    </source>
</reference>
<keyword evidence="1" id="KW-0472">Membrane</keyword>
<dbReference type="OrthoDB" id="3628158at2"/>
<feature type="transmembrane region" description="Helical" evidence="1">
    <location>
        <begin position="15"/>
        <end position="38"/>
    </location>
</feature>
<comment type="caution">
    <text evidence="2">The sequence shown here is derived from an EMBL/GenBank/DDBJ whole genome shotgun (WGS) entry which is preliminary data.</text>
</comment>
<keyword evidence="1" id="KW-1133">Transmembrane helix</keyword>
<evidence type="ECO:0000313" key="3">
    <source>
        <dbReference type="EMBL" id="OCI32377.1"/>
    </source>
</evidence>
<dbReference type="RefSeq" id="WP_068624868.1">
    <property type="nucleotide sequence ID" value="NZ_LRIE01000035.1"/>
</dbReference>
<dbReference type="EMBL" id="LRIE01000035">
    <property type="protein sequence ID" value="KZM36956.1"/>
    <property type="molecule type" value="Genomic_DNA"/>
</dbReference>
<evidence type="ECO:0000256" key="1">
    <source>
        <dbReference type="SAM" id="Phobius"/>
    </source>
</evidence>
<name>A0A163T0L2_9CELL</name>
<dbReference type="AlphaFoldDB" id="A0A163T0L2"/>
<dbReference type="Proteomes" id="UP000076447">
    <property type="component" value="Unassembled WGS sequence"/>
</dbReference>
<dbReference type="STRING" id="43678.OJAG_03390"/>
<dbReference type="Proteomes" id="UP000093412">
    <property type="component" value="Unassembled WGS sequence"/>
</dbReference>
<sequence length="148" mass="15818">MSTPAENQPRHERRWIYVGACVILVAMGVWAVLAFSVVRETARAQDKADELIAALEDAGARTPDKDQIVRVLGEDGGATCANPNEALSRATLLAQLANGATGPGARPVIADSRVVQGQLLIIEIYCPEELDEFQAFVDDLKTDAVTGT</sequence>
<keyword evidence="1" id="KW-0812">Transmembrane</keyword>
<evidence type="ECO:0000313" key="2">
    <source>
        <dbReference type="EMBL" id="KZM36956.1"/>
    </source>
</evidence>
<gene>
    <name evidence="3" type="ORF">OERS_09860</name>
    <name evidence="2" type="ORF">OJAG_03390</name>
</gene>
<keyword evidence="5" id="KW-1185">Reference proteome</keyword>
<protein>
    <submittedName>
        <fullName evidence="2">Uncharacterized protein</fullName>
    </submittedName>
</protein>
<organism evidence="2 4">
    <name type="scientific">Oerskovia enterophila</name>
    <dbReference type="NCBI Taxonomy" id="43678"/>
    <lineage>
        <taxon>Bacteria</taxon>
        <taxon>Bacillati</taxon>
        <taxon>Actinomycetota</taxon>
        <taxon>Actinomycetes</taxon>
        <taxon>Micrococcales</taxon>
        <taxon>Cellulomonadaceae</taxon>
        <taxon>Oerskovia</taxon>
    </lineage>
</organism>